<feature type="transmembrane region" description="Helical" evidence="2">
    <location>
        <begin position="12"/>
        <end position="31"/>
    </location>
</feature>
<evidence type="ECO:0000256" key="2">
    <source>
        <dbReference type="SAM" id="Phobius"/>
    </source>
</evidence>
<dbReference type="RefSeq" id="WP_072658612.1">
    <property type="nucleotide sequence ID" value="NZ_BDFD01000002.1"/>
</dbReference>
<evidence type="ECO:0000313" key="3">
    <source>
        <dbReference type="EMBL" id="GAV19425.1"/>
    </source>
</evidence>
<name>A0A1L8CKL0_9PROT</name>
<dbReference type="EMBL" id="BDFD01000002">
    <property type="protein sequence ID" value="GAV19425.1"/>
    <property type="molecule type" value="Genomic_DNA"/>
</dbReference>
<evidence type="ECO:0000256" key="1">
    <source>
        <dbReference type="SAM" id="MobiDB-lite"/>
    </source>
</evidence>
<keyword evidence="2" id="KW-1133">Transmembrane helix</keyword>
<reference evidence="3 4" key="1">
    <citation type="journal article" date="2017" name="Arch. Microbiol.">
        <title>Mariprofundus micogutta sp. nov., a novel iron-oxidizing zetaproteobacterium isolated from a deep-sea hydrothermal field at the Bayonnaise knoll of the Izu-Ogasawara arc, and a description of Mariprofundales ord. nov. and Zetaproteobacteria classis nov.</title>
        <authorList>
            <person name="Makita H."/>
            <person name="Tanaka E."/>
            <person name="Mitsunobu S."/>
            <person name="Miyazaki M."/>
            <person name="Nunoura T."/>
            <person name="Uematsu K."/>
            <person name="Takaki Y."/>
            <person name="Nishi S."/>
            <person name="Shimamura S."/>
            <person name="Takai K."/>
        </authorList>
    </citation>
    <scope>NUCLEOTIDE SEQUENCE [LARGE SCALE GENOMIC DNA]</scope>
    <source>
        <strain evidence="3 4">ET2</strain>
    </source>
</reference>
<comment type="caution">
    <text evidence="3">The sequence shown here is derived from an EMBL/GenBank/DDBJ whole genome shotgun (WGS) entry which is preliminary data.</text>
</comment>
<protein>
    <recommendedName>
        <fullName evidence="5">DUF2802 domain-containing protein</fullName>
    </recommendedName>
</protein>
<dbReference type="STRING" id="1921010.MMIC_P0359"/>
<keyword evidence="2" id="KW-0812">Transmembrane</keyword>
<organism evidence="3 4">
    <name type="scientific">Mariprofundus micogutta</name>
    <dbReference type="NCBI Taxonomy" id="1921010"/>
    <lineage>
        <taxon>Bacteria</taxon>
        <taxon>Pseudomonadati</taxon>
        <taxon>Pseudomonadota</taxon>
        <taxon>Candidatius Mariprofundia</taxon>
        <taxon>Mariprofundales</taxon>
        <taxon>Mariprofundaceae</taxon>
        <taxon>Mariprofundus</taxon>
    </lineage>
</organism>
<dbReference type="OrthoDB" id="5298776at2"/>
<feature type="compositionally biased region" description="Basic and acidic residues" evidence="1">
    <location>
        <begin position="89"/>
        <end position="105"/>
    </location>
</feature>
<dbReference type="InterPro" id="IPR046118">
    <property type="entry name" value="DUF6115"/>
</dbReference>
<feature type="region of interest" description="Disordered" evidence="1">
    <location>
        <begin position="72"/>
        <end position="128"/>
    </location>
</feature>
<feature type="compositionally biased region" description="Basic and acidic residues" evidence="1">
    <location>
        <begin position="72"/>
        <end position="81"/>
    </location>
</feature>
<sequence length="160" mass="18138">MEALTLFLDQWLSLVIDVVLIIGVFFLWLTWYRNGRRQQYLEQLLASTAQQLDEATQHLNQATQLISQVQQKEEQRLESKAEPVQAKPRAVETTRPEPPVKKQAEATKNAPPENSSQATMILRMKREGETPEAIADRLDLPLAQVKLVLKMYAPSSKSAA</sequence>
<dbReference type="AlphaFoldDB" id="A0A1L8CKL0"/>
<keyword evidence="4" id="KW-1185">Reference proteome</keyword>
<accession>A0A1L8CKL0</accession>
<keyword evidence="2" id="KW-0472">Membrane</keyword>
<dbReference type="Proteomes" id="UP000231632">
    <property type="component" value="Unassembled WGS sequence"/>
</dbReference>
<proteinExistence type="predicted"/>
<evidence type="ECO:0008006" key="5">
    <source>
        <dbReference type="Google" id="ProtNLM"/>
    </source>
</evidence>
<dbReference type="Pfam" id="PF19610">
    <property type="entry name" value="DUF6115"/>
    <property type="match status" value="1"/>
</dbReference>
<evidence type="ECO:0000313" key="4">
    <source>
        <dbReference type="Proteomes" id="UP000231632"/>
    </source>
</evidence>
<gene>
    <name evidence="3" type="ORF">MMIC_P0359</name>
</gene>